<dbReference type="GO" id="GO:0005743">
    <property type="term" value="C:mitochondrial inner membrane"/>
    <property type="evidence" value="ECO:0007669"/>
    <property type="project" value="TreeGrafter"/>
</dbReference>
<proteinExistence type="predicted"/>
<dbReference type="EMBL" id="CP034206">
    <property type="protein sequence ID" value="QBZ59200.1"/>
    <property type="molecule type" value="Genomic_DNA"/>
</dbReference>
<evidence type="ECO:0000256" key="2">
    <source>
        <dbReference type="ARBA" id="ARBA00022692"/>
    </source>
</evidence>
<keyword evidence="2 8" id="KW-0812">Transmembrane</keyword>
<dbReference type="GO" id="GO:0090374">
    <property type="term" value="P:oligopeptide export from mitochondrion"/>
    <property type="evidence" value="ECO:0007669"/>
    <property type="project" value="TreeGrafter"/>
</dbReference>
<feature type="transmembrane region" description="Helical" evidence="8">
    <location>
        <begin position="341"/>
        <end position="364"/>
    </location>
</feature>
<feature type="compositionally biased region" description="Polar residues" evidence="7">
    <location>
        <begin position="1622"/>
        <end position="1632"/>
    </location>
</feature>
<reference evidence="11 12" key="1">
    <citation type="journal article" date="2019" name="Mol. Biol. Evol.">
        <title>Blast fungal genomes show frequent chromosomal changes, gene gains and losses, and effector gene turnover.</title>
        <authorList>
            <person name="Gomez Luciano L.B."/>
            <person name="Jason Tsai I."/>
            <person name="Chuma I."/>
            <person name="Tosa Y."/>
            <person name="Chen Y.H."/>
            <person name="Li J.Y."/>
            <person name="Li M.Y."/>
            <person name="Jade Lu M.Y."/>
            <person name="Nakayashiki H."/>
            <person name="Li W.H."/>
        </authorList>
    </citation>
    <scope>NUCLEOTIDE SEQUENCE [LARGE SCALE GENOMIC DNA]</scope>
    <source>
        <strain evidence="11">MZ5-1-6</strain>
    </source>
</reference>
<evidence type="ECO:0000256" key="6">
    <source>
        <dbReference type="ARBA" id="ARBA00023136"/>
    </source>
</evidence>
<dbReference type="Gene3D" id="3.40.50.300">
    <property type="entry name" value="P-loop containing nucleotide triphosphate hydrolases"/>
    <property type="match status" value="3"/>
</dbReference>
<dbReference type="CDD" id="cd18578">
    <property type="entry name" value="ABC_6TM_Pgp_ABCB1_D2_like"/>
    <property type="match status" value="1"/>
</dbReference>
<name>A0A4P7NDJ4_PYROR</name>
<keyword evidence="6 8" id="KW-0472">Membrane</keyword>
<dbReference type="PROSITE" id="PS50929">
    <property type="entry name" value="ABC_TM1F"/>
    <property type="match status" value="2"/>
</dbReference>
<feature type="region of interest" description="Disordered" evidence="7">
    <location>
        <begin position="743"/>
        <end position="779"/>
    </location>
</feature>
<dbReference type="GO" id="GO:0015421">
    <property type="term" value="F:ABC-type oligopeptide transporter activity"/>
    <property type="evidence" value="ECO:0007669"/>
    <property type="project" value="TreeGrafter"/>
</dbReference>
<feature type="domain" description="ABC transporter" evidence="9">
    <location>
        <begin position="1230"/>
        <end position="1593"/>
    </location>
</feature>
<feature type="domain" description="ABC transporter" evidence="9">
    <location>
        <begin position="434"/>
        <end position="670"/>
    </location>
</feature>
<feature type="region of interest" description="Disordered" evidence="7">
    <location>
        <begin position="64"/>
        <end position="85"/>
    </location>
</feature>
<feature type="compositionally biased region" description="Basic residues" evidence="7">
    <location>
        <begin position="862"/>
        <end position="872"/>
    </location>
</feature>
<evidence type="ECO:0000256" key="8">
    <source>
        <dbReference type="SAM" id="Phobius"/>
    </source>
</evidence>
<feature type="transmembrane region" description="Helical" evidence="8">
    <location>
        <begin position="1022"/>
        <end position="1041"/>
    </location>
</feature>
<evidence type="ECO:0000256" key="4">
    <source>
        <dbReference type="ARBA" id="ARBA00022840"/>
    </source>
</evidence>
<dbReference type="PANTHER" id="PTHR43394">
    <property type="entry name" value="ATP-DEPENDENT PERMEASE MDL1, MITOCHONDRIAL"/>
    <property type="match status" value="1"/>
</dbReference>
<organism evidence="11 12">
    <name type="scientific">Pyricularia oryzae</name>
    <name type="common">Rice blast fungus</name>
    <name type="synonym">Magnaporthe oryzae</name>
    <dbReference type="NCBI Taxonomy" id="318829"/>
    <lineage>
        <taxon>Eukaryota</taxon>
        <taxon>Fungi</taxon>
        <taxon>Dikarya</taxon>
        <taxon>Ascomycota</taxon>
        <taxon>Pezizomycotina</taxon>
        <taxon>Sordariomycetes</taxon>
        <taxon>Sordariomycetidae</taxon>
        <taxon>Magnaporthales</taxon>
        <taxon>Pyriculariaceae</taxon>
        <taxon>Pyricularia</taxon>
    </lineage>
</organism>
<dbReference type="GO" id="GO:0016887">
    <property type="term" value="F:ATP hydrolysis activity"/>
    <property type="evidence" value="ECO:0007669"/>
    <property type="project" value="InterPro"/>
</dbReference>
<dbReference type="InterPro" id="IPR027417">
    <property type="entry name" value="P-loop_NTPase"/>
</dbReference>
<dbReference type="SMART" id="SM00382">
    <property type="entry name" value="AAA"/>
    <property type="match status" value="2"/>
</dbReference>
<accession>A0A4P7NDJ4</accession>
<dbReference type="PANTHER" id="PTHR43394:SF15">
    <property type="entry name" value="ALPHA-FACTOR-TRANSPORTING ATPASE"/>
    <property type="match status" value="1"/>
</dbReference>
<feature type="transmembrane region" description="Helical" evidence="8">
    <location>
        <begin position="1130"/>
        <end position="1157"/>
    </location>
</feature>
<feature type="compositionally biased region" description="Acidic residues" evidence="7">
    <location>
        <begin position="687"/>
        <end position="698"/>
    </location>
</feature>
<comment type="subcellular location">
    <subcellularLocation>
        <location evidence="1">Membrane</location>
        <topology evidence="1">Multi-pass membrane protein</topology>
    </subcellularLocation>
</comment>
<dbReference type="GO" id="GO:0005524">
    <property type="term" value="F:ATP binding"/>
    <property type="evidence" value="ECO:0007669"/>
    <property type="project" value="UniProtKB-KW"/>
</dbReference>
<feature type="transmembrane region" description="Helical" evidence="8">
    <location>
        <begin position="1047"/>
        <end position="1068"/>
    </location>
</feature>
<feature type="transmembrane region" description="Helical" evidence="8">
    <location>
        <begin position="259"/>
        <end position="277"/>
    </location>
</feature>
<dbReference type="Proteomes" id="UP000294847">
    <property type="component" value="Chromosome 3"/>
</dbReference>
<keyword evidence="3" id="KW-0547">Nucleotide-binding</keyword>
<feature type="compositionally biased region" description="Basic and acidic residues" evidence="7">
    <location>
        <begin position="64"/>
        <end position="74"/>
    </location>
</feature>
<dbReference type="InterPro" id="IPR036640">
    <property type="entry name" value="ABC1_TM_sf"/>
</dbReference>
<evidence type="ECO:0000313" key="11">
    <source>
        <dbReference type="EMBL" id="QBZ59200.1"/>
    </source>
</evidence>
<evidence type="ECO:0000313" key="12">
    <source>
        <dbReference type="Proteomes" id="UP000294847"/>
    </source>
</evidence>
<dbReference type="InterPro" id="IPR017871">
    <property type="entry name" value="ABC_transporter-like_CS"/>
</dbReference>
<feature type="domain" description="ABC transmembrane type-1" evidence="10">
    <location>
        <begin position="110"/>
        <end position="402"/>
    </location>
</feature>
<evidence type="ECO:0000259" key="9">
    <source>
        <dbReference type="PROSITE" id="PS50893"/>
    </source>
</evidence>
<feature type="transmembrane region" description="Helical" evidence="8">
    <location>
        <begin position="154"/>
        <end position="173"/>
    </location>
</feature>
<dbReference type="SUPFAM" id="SSF90123">
    <property type="entry name" value="ABC transporter transmembrane region"/>
    <property type="match status" value="2"/>
</dbReference>
<feature type="transmembrane region" description="Helical" evidence="8">
    <location>
        <begin position="949"/>
        <end position="974"/>
    </location>
</feature>
<evidence type="ECO:0008006" key="13">
    <source>
        <dbReference type="Google" id="ProtNLM"/>
    </source>
</evidence>
<feature type="region of interest" description="Disordered" evidence="7">
    <location>
        <begin position="854"/>
        <end position="884"/>
    </location>
</feature>
<feature type="transmembrane region" description="Helical" evidence="8">
    <location>
        <begin position="1169"/>
        <end position="1190"/>
    </location>
</feature>
<evidence type="ECO:0000256" key="3">
    <source>
        <dbReference type="ARBA" id="ARBA00022741"/>
    </source>
</evidence>
<evidence type="ECO:0000256" key="5">
    <source>
        <dbReference type="ARBA" id="ARBA00022989"/>
    </source>
</evidence>
<feature type="region of interest" description="Disordered" evidence="7">
    <location>
        <begin position="1600"/>
        <end position="1673"/>
    </location>
</feature>
<sequence>MVREDVQDSHLEGSSNVSACTSTFHLEDSSFESIDKEFLYSHTMPGNKHDSMQPHRRPESLYNMDQEKAPKRPDQSSSTLDQPKESVDSAAATWRDLFNFFNPRHLVVLVTALFASAVAVGADIAGVIIFGNVFQELTSYAARQLGPEEARRNVNFWVSIIAALAVTHLIAAATQMGSWIKYGEMQARSARLELFRRMLSKQMGWFDSNQDGLPAMLTALQRNIRELQIATSQTLGFIGHDFMLSIAGTIVAFKYGPLMTLVITATVPIAMFIMRALSQLLEKAVRTQKEKQAVATKLSAAAITGIDLVKVYNSHEHELHNFRLAAREAGKHARVQTMWNALQAAFIKIYMAVVFLSGFFFGIYQVDRGNMSAGDVITTFYAALSTFEGVQGLGPHILSLVRGMQASKALKLVVSDRVVEMGGGRKPRVFEGRIEVKSVSFAYPSNPAVQVLKPTSMTFKPGKMTFLVGRSGSGKSTITNLLVKFYEPLSGEILLDEHPLQTLNSEWVRKNVTLVQQQSTLFSDTLYANIAMNSENVSQDKVKAACEMALLQSTIAGLPQGLDTLVGPGGQSLSGGQRQRVALARARLRDTPVLILDEVTSGLDPKSKLMIMDAIRYWRSGRTTIVITHDVSQVGDDDYVYVMDKAEVREEGLCKQLLSSGDGYFLQLRALAESGADSNGPEGVMTPEDDLSSLSSSEDELDVDMSGKSFYIPEPKTTSSFGALGRMSFVPIPGTNGPIYPTPNQPGSGAYLQLHRSPRHRHREQGRPNNWQDAEVSKPRRGSIDLIQARGLSALANRSPVKRPLPQGGRIGGVLRRLSTRSSPIEDVEMSPFRDHDKGVKEVVRERIREAIGKGTGAGKRGVTKRQARRGKKDGPDEEATNTTGHMPAYQILKTVWPALDTKHRLYAVAALFWCIVAAGCSPVFAFVFSNLLQAFWAQGSKLEAGTKWAIVLGCVGILDFTAVFFTFFLAGAVAQEWVDTLKVDAFFSILCQPRAWHDRSKNSAARVCDVLDRGADEMRTIVAQFTPIALIVVIMVSSAIVWAMVILWQLTLVALAVFPFVGLCVFFSTRTSEKWEALSNESAEATGGILSSVVSDIRVVRAFLLEKFFGDRFEAAAERAFTIGKKRGLYTGIWGGIHCSISQWLVVVIFTFGVFLLTTAESVNVGDIIQVVNLLMFTVGSATMMMSNIPQIAAAQAKAAQMLHLAKMPRDHPDQQELGKKRLLTPLPIVFNKLRFAYPGRDQQVLRNVSLSIPSEGCTAIVGGSGCGKSTIAALILGLYEPLYDDDPSPTGGASPKASRKGNFEVISPVVSYPLGPVASSPLPSLVYSPPQGGTRASSHRRSGELGALTYAGFDAREISTKALRGMMAYVPQQPFIFPGTIRENIVYGLPEDESVLRGQHNVELAAREADIHEFIISLPQGYETLVGDGGVALSGGQAQRLCIARALARRPKLLVLDEPTSALDAESGQSVMDTLRTLVCRRDGDLSTAAASPLLRKAGGTLSPYSPQHPDPYNWEGNFFRKSEGRSFSYVHGAAAGTQHRQPAVVVITHSREMMKMADRLVVIDNGCVAETGTYEYLMAAGDSRLAELLDGGYRAPAAKSSGVPMEKTTSLEPVPVSPRTLTRVVSPSPEQYRRNNRSSPGGIPQRQQRPGINMEDMFLPQVAWQEDDRS</sequence>
<dbReference type="SUPFAM" id="SSF52540">
    <property type="entry name" value="P-loop containing nucleoside triphosphate hydrolases"/>
    <property type="match status" value="3"/>
</dbReference>
<dbReference type="Pfam" id="PF00664">
    <property type="entry name" value="ABC_membrane"/>
    <property type="match status" value="2"/>
</dbReference>
<dbReference type="FunFam" id="3.40.50.300:FF:001471">
    <property type="entry name" value="P-loop containing nucleoside triphosphate hydrolase protein"/>
    <property type="match status" value="1"/>
</dbReference>
<keyword evidence="4" id="KW-0067">ATP-binding</keyword>
<dbReference type="PROSITE" id="PS50893">
    <property type="entry name" value="ABC_TRANSPORTER_2"/>
    <property type="match status" value="2"/>
</dbReference>
<keyword evidence="5 8" id="KW-1133">Transmembrane helix</keyword>
<dbReference type="InterPro" id="IPR003439">
    <property type="entry name" value="ABC_transporter-like_ATP-bd"/>
</dbReference>
<dbReference type="InterPro" id="IPR011527">
    <property type="entry name" value="ABC1_TM_dom"/>
</dbReference>
<gene>
    <name evidence="11" type="ORF">PoMZ_04161</name>
</gene>
<dbReference type="PROSITE" id="PS00211">
    <property type="entry name" value="ABC_TRANSPORTER_1"/>
    <property type="match status" value="1"/>
</dbReference>
<evidence type="ECO:0000256" key="1">
    <source>
        <dbReference type="ARBA" id="ARBA00004141"/>
    </source>
</evidence>
<dbReference type="Gene3D" id="1.20.1560.10">
    <property type="entry name" value="ABC transporter type 1, transmembrane domain"/>
    <property type="match status" value="2"/>
</dbReference>
<dbReference type="InterPro" id="IPR003593">
    <property type="entry name" value="AAA+_ATPase"/>
</dbReference>
<evidence type="ECO:0000259" key="10">
    <source>
        <dbReference type="PROSITE" id="PS50929"/>
    </source>
</evidence>
<protein>
    <recommendedName>
        <fullName evidence="13">Lipid A export ATP-binding/permease protein msbA</fullName>
    </recommendedName>
</protein>
<feature type="domain" description="ABC transmembrane type-1" evidence="10">
    <location>
        <begin position="909"/>
        <end position="1195"/>
    </location>
</feature>
<dbReference type="CDD" id="cd18577">
    <property type="entry name" value="ABC_6TM_Pgp_ABCB1_D1_like"/>
    <property type="match status" value="1"/>
</dbReference>
<feature type="transmembrane region" description="Helical" evidence="8">
    <location>
        <begin position="106"/>
        <end position="134"/>
    </location>
</feature>
<feature type="transmembrane region" description="Helical" evidence="8">
    <location>
        <begin position="906"/>
        <end position="929"/>
    </location>
</feature>
<dbReference type="InterPro" id="IPR039421">
    <property type="entry name" value="Type_1_exporter"/>
</dbReference>
<feature type="region of interest" description="Disordered" evidence="7">
    <location>
        <begin position="676"/>
        <end position="698"/>
    </location>
</feature>
<evidence type="ECO:0000256" key="7">
    <source>
        <dbReference type="SAM" id="MobiDB-lite"/>
    </source>
</evidence>
<dbReference type="Pfam" id="PF00005">
    <property type="entry name" value="ABC_tran"/>
    <property type="match status" value="3"/>
</dbReference>